<dbReference type="EC" id="3.4.22.-" evidence="10"/>
<name>A0A418X3L0_9BURK</name>
<evidence type="ECO:0000256" key="8">
    <source>
        <dbReference type="SAM" id="Phobius"/>
    </source>
</evidence>
<feature type="transmembrane region" description="Helical" evidence="8">
    <location>
        <begin position="244"/>
        <end position="264"/>
    </location>
</feature>
<dbReference type="InterPro" id="IPR026392">
    <property type="entry name" value="Exo/Archaeosortase_dom"/>
</dbReference>
<keyword evidence="2" id="KW-1003">Cell membrane</keyword>
<evidence type="ECO:0000256" key="5">
    <source>
        <dbReference type="ARBA" id="ARBA00022801"/>
    </source>
</evidence>
<evidence type="ECO:0000256" key="7">
    <source>
        <dbReference type="ARBA" id="ARBA00023136"/>
    </source>
</evidence>
<protein>
    <submittedName>
        <fullName evidence="10">Exosortase A</fullName>
        <ecNumber evidence="10">3.4.22.-</ecNumber>
    </submittedName>
</protein>
<dbReference type="AlphaFoldDB" id="A0A418X3L0"/>
<dbReference type="NCBIfam" id="TIGR02914">
    <property type="entry name" value="EpsI_fam"/>
    <property type="match status" value="1"/>
</dbReference>
<dbReference type="NCBIfam" id="TIGR02602">
    <property type="entry name" value="8TM_EpsH"/>
    <property type="match status" value="1"/>
</dbReference>
<feature type="domain" description="Methanolan biosynthesis EpsI" evidence="9">
    <location>
        <begin position="298"/>
        <end position="491"/>
    </location>
</feature>
<dbReference type="RefSeq" id="WP_119740160.1">
    <property type="nucleotide sequence ID" value="NZ_QYUN01000002.1"/>
</dbReference>
<evidence type="ECO:0000313" key="10">
    <source>
        <dbReference type="EMBL" id="RJG07047.1"/>
    </source>
</evidence>
<dbReference type="InterPro" id="IPR013426">
    <property type="entry name" value="EpsH-like"/>
</dbReference>
<dbReference type="InterPro" id="IPR014263">
    <property type="entry name" value="Methanolan_biosynth_EpsI"/>
</dbReference>
<dbReference type="GO" id="GO:0005886">
    <property type="term" value="C:plasma membrane"/>
    <property type="evidence" value="ECO:0007669"/>
    <property type="project" value="UniProtKB-SubCell"/>
</dbReference>
<dbReference type="OrthoDB" id="9797363at2"/>
<evidence type="ECO:0000256" key="1">
    <source>
        <dbReference type="ARBA" id="ARBA00004651"/>
    </source>
</evidence>
<keyword evidence="5 10" id="KW-0378">Hydrolase</keyword>
<keyword evidence="7 8" id="KW-0472">Membrane</keyword>
<evidence type="ECO:0000313" key="11">
    <source>
        <dbReference type="Proteomes" id="UP000285190"/>
    </source>
</evidence>
<sequence length="504" mass="56539">MTLVTGLAIALALFAPFAIYFDTARSIVSIWNSSETFAHGYIILPISLWLIWKRRDELSTRQPAPCWPAFLLLAACGFGWLLAELGDVQVVRQYALVAMVPIAALAILGPRMAWSMAFPLLFLLLAVPFGEIFIEPLIAFTADFTVAALQLTGIPVLREGSNFTIPSGSWSVVEACSGVRYLISSFTLGCIYAYLSYRSPLRRAMFILVSIAVPIIANGLRAYMIVMIGHVSGMQLAVGVDHLIYGWLFFGLVMFLMFWIGSFWREAEEQPRAAEQGRPQARDVSVSRRRILAAATGVVVCVAIWPLYALYIERAVANPSPIEFGDFKAQWSEAVAFTDWKPRYFPPKAELYRFFERDAQKVGVSIMYYRNQMRGEGLISSTNRLVADKDPHWRRVNTSARSEIISQQMLALREARIQGPSGPLLVWYWYWIDGRFTTNDYLGKLLQAKEKFLMRGDDGAAMMVFAPYADNPDEARAALRDFLGANLNALEVALAGNRNHRGDH</sequence>
<organism evidence="10 11">
    <name type="scientific">Noviherbaspirillum cavernae</name>
    <dbReference type="NCBI Taxonomy" id="2320862"/>
    <lineage>
        <taxon>Bacteria</taxon>
        <taxon>Pseudomonadati</taxon>
        <taxon>Pseudomonadota</taxon>
        <taxon>Betaproteobacteria</taxon>
        <taxon>Burkholderiales</taxon>
        <taxon>Oxalobacteraceae</taxon>
        <taxon>Noviherbaspirillum</taxon>
    </lineage>
</organism>
<accession>A0A418X3L0</accession>
<keyword evidence="11" id="KW-1185">Reference proteome</keyword>
<dbReference type="GO" id="GO:0008233">
    <property type="term" value="F:peptidase activity"/>
    <property type="evidence" value="ECO:0007669"/>
    <property type="project" value="UniProtKB-KW"/>
</dbReference>
<feature type="transmembrane region" description="Helical" evidence="8">
    <location>
        <begin position="64"/>
        <end position="83"/>
    </location>
</feature>
<feature type="transmembrane region" description="Helical" evidence="8">
    <location>
        <begin position="179"/>
        <end position="197"/>
    </location>
</feature>
<comment type="caution">
    <text evidence="10">The sequence shown here is derived from an EMBL/GenBank/DDBJ whole genome shotgun (WGS) entry which is preliminary data.</text>
</comment>
<reference evidence="10 11" key="1">
    <citation type="submission" date="2018-09" db="EMBL/GenBank/DDBJ databases">
        <authorList>
            <person name="Zhu H."/>
        </authorList>
    </citation>
    <scope>NUCLEOTIDE SEQUENCE [LARGE SCALE GENOMIC DNA]</scope>
    <source>
        <strain evidence="10 11">K2R10-39</strain>
    </source>
</reference>
<feature type="transmembrane region" description="Helical" evidence="8">
    <location>
        <begin position="204"/>
        <end position="224"/>
    </location>
</feature>
<dbReference type="EMBL" id="QYUN01000002">
    <property type="protein sequence ID" value="RJG07047.1"/>
    <property type="molecule type" value="Genomic_DNA"/>
</dbReference>
<evidence type="ECO:0000256" key="2">
    <source>
        <dbReference type="ARBA" id="ARBA00022475"/>
    </source>
</evidence>
<feature type="transmembrane region" description="Helical" evidence="8">
    <location>
        <begin position="120"/>
        <end position="142"/>
    </location>
</feature>
<dbReference type="GO" id="GO:0006508">
    <property type="term" value="P:proteolysis"/>
    <property type="evidence" value="ECO:0007669"/>
    <property type="project" value="UniProtKB-KW"/>
</dbReference>
<dbReference type="NCBIfam" id="TIGR04178">
    <property type="entry name" value="exo_archaeo"/>
    <property type="match status" value="1"/>
</dbReference>
<keyword evidence="6 8" id="KW-1133">Transmembrane helix</keyword>
<gene>
    <name evidence="10" type="primary">xrtA</name>
    <name evidence="10" type="ORF">D3870_14505</name>
</gene>
<evidence type="ECO:0000256" key="3">
    <source>
        <dbReference type="ARBA" id="ARBA00022670"/>
    </source>
</evidence>
<dbReference type="InterPro" id="IPR017540">
    <property type="entry name" value="Exosortase-1"/>
</dbReference>
<keyword evidence="3" id="KW-0645">Protease</keyword>
<feature type="transmembrane region" description="Helical" evidence="8">
    <location>
        <begin position="36"/>
        <end position="52"/>
    </location>
</feature>
<dbReference type="Pfam" id="PF11984">
    <property type="entry name" value="DUF3485"/>
    <property type="match status" value="1"/>
</dbReference>
<feature type="transmembrane region" description="Helical" evidence="8">
    <location>
        <begin position="89"/>
        <end position="108"/>
    </location>
</feature>
<dbReference type="Pfam" id="PF09721">
    <property type="entry name" value="Exosortase_EpsH"/>
    <property type="match status" value="1"/>
</dbReference>
<keyword evidence="4 8" id="KW-0812">Transmembrane</keyword>
<dbReference type="InterPro" id="IPR019127">
    <property type="entry name" value="Exosortase"/>
</dbReference>
<proteinExistence type="predicted"/>
<evidence type="ECO:0000256" key="4">
    <source>
        <dbReference type="ARBA" id="ARBA00022692"/>
    </source>
</evidence>
<feature type="transmembrane region" description="Helical" evidence="8">
    <location>
        <begin position="291"/>
        <end position="311"/>
    </location>
</feature>
<dbReference type="NCBIfam" id="TIGR03109">
    <property type="entry name" value="exosort_XrtA"/>
    <property type="match status" value="1"/>
</dbReference>
<dbReference type="Proteomes" id="UP000285190">
    <property type="component" value="Unassembled WGS sequence"/>
</dbReference>
<evidence type="ECO:0000256" key="6">
    <source>
        <dbReference type="ARBA" id="ARBA00022989"/>
    </source>
</evidence>
<evidence type="ECO:0000259" key="9">
    <source>
        <dbReference type="Pfam" id="PF11984"/>
    </source>
</evidence>
<comment type="subcellular location">
    <subcellularLocation>
        <location evidence="1">Cell membrane</location>
        <topology evidence="1">Multi-pass membrane protein</topology>
    </subcellularLocation>
</comment>